<protein>
    <recommendedName>
        <fullName evidence="5">Selenoprotein B glycine/betaine/sarcosine/D-proline reductase</fullName>
    </recommendedName>
</protein>
<dbReference type="InterPro" id="IPR010187">
    <property type="entry name" value="Various_sel_PB"/>
</dbReference>
<name>A0AA43XK89_9CLOT</name>
<organism evidence="3 4">
    <name type="scientific">Isachenkonia alkalipeptolytica</name>
    <dbReference type="NCBI Taxonomy" id="2565777"/>
    <lineage>
        <taxon>Bacteria</taxon>
        <taxon>Bacillati</taxon>
        <taxon>Bacillota</taxon>
        <taxon>Clostridia</taxon>
        <taxon>Eubacteriales</taxon>
        <taxon>Clostridiaceae</taxon>
        <taxon>Isachenkonia</taxon>
    </lineage>
</organism>
<keyword evidence="2" id="KW-0560">Oxidoreductase</keyword>
<dbReference type="RefSeq" id="WP_160719707.1">
    <property type="nucleotide sequence ID" value="NZ_SUMG01000004.1"/>
</dbReference>
<evidence type="ECO:0008006" key="5">
    <source>
        <dbReference type="Google" id="ProtNLM"/>
    </source>
</evidence>
<gene>
    <name evidence="3" type="ORF">ISALK_04880</name>
</gene>
<dbReference type="Proteomes" id="UP000449710">
    <property type="component" value="Unassembled WGS sequence"/>
</dbReference>
<dbReference type="AlphaFoldDB" id="A0AA43XK89"/>
<evidence type="ECO:0000313" key="3">
    <source>
        <dbReference type="EMBL" id="NBG87829.1"/>
    </source>
</evidence>
<evidence type="ECO:0000256" key="2">
    <source>
        <dbReference type="ARBA" id="ARBA00023002"/>
    </source>
</evidence>
<evidence type="ECO:0000256" key="1">
    <source>
        <dbReference type="ARBA" id="ARBA00022933"/>
    </source>
</evidence>
<keyword evidence="1" id="KW-0712">Selenocysteine</keyword>
<proteinExistence type="predicted"/>
<dbReference type="GO" id="GO:0050485">
    <property type="term" value="F:oxidoreductase activity, acting on X-H and Y-H to form an X-Y bond, with a disulfide as acceptor"/>
    <property type="evidence" value="ECO:0007669"/>
    <property type="project" value="InterPro"/>
</dbReference>
<dbReference type="Pfam" id="PF07355">
    <property type="entry name" value="GRDB"/>
    <property type="match status" value="1"/>
</dbReference>
<evidence type="ECO:0000313" key="4">
    <source>
        <dbReference type="Proteomes" id="UP000449710"/>
    </source>
</evidence>
<keyword evidence="4" id="KW-1185">Reference proteome</keyword>
<reference evidence="3 4" key="1">
    <citation type="submission" date="2019-04" db="EMBL/GenBank/DDBJ databases">
        <title>Isachenkonia alkalipeptolytica gen. nov. sp. nov. a new anaerobic, alkiliphilic organothrophic bacterium capable to reduce synthesized ferrihydrite isolated from a soda lake.</title>
        <authorList>
            <person name="Toshchakov S.V."/>
            <person name="Zavarzina D.G."/>
            <person name="Zhilina T.N."/>
            <person name="Kostrikina N.A."/>
            <person name="Kublanov I.V."/>
        </authorList>
    </citation>
    <scope>NUCLEOTIDE SEQUENCE [LARGE SCALE GENOMIC DNA]</scope>
    <source>
        <strain evidence="3 4">Z-1701</strain>
    </source>
</reference>
<sequence length="158" mass="17416">MAKDGKGIIEKIIGKAVEIRPSKHYDAPVIAPVKKNLKESRVAIVTTAGVHLKEDDPFDTTGSDPTYRVVPGDAKMEDLMITHGHYDDSQAHLDINVVFPIDRLRELKEEGVIGSIAENFYTFRGYIPKTRPLIKKSAPEVAKALVKDQVDIAILTPG</sequence>
<dbReference type="EMBL" id="SUMG01000004">
    <property type="protein sequence ID" value="NBG87829.1"/>
    <property type="molecule type" value="Genomic_DNA"/>
</dbReference>
<comment type="caution">
    <text evidence="3">The sequence shown here is derived from an EMBL/GenBank/DDBJ whole genome shotgun (WGS) entry which is preliminary data.</text>
</comment>
<accession>A0AA43XK89</accession>